<gene>
    <name evidence="1" type="ORF">BpHYR1_045980</name>
</gene>
<protein>
    <submittedName>
        <fullName evidence="1">Uncharacterized protein</fullName>
    </submittedName>
</protein>
<dbReference type="EMBL" id="REGN01000185">
    <property type="protein sequence ID" value="RNA43716.1"/>
    <property type="molecule type" value="Genomic_DNA"/>
</dbReference>
<evidence type="ECO:0000313" key="2">
    <source>
        <dbReference type="Proteomes" id="UP000276133"/>
    </source>
</evidence>
<organism evidence="1 2">
    <name type="scientific">Brachionus plicatilis</name>
    <name type="common">Marine rotifer</name>
    <name type="synonym">Brachionus muelleri</name>
    <dbReference type="NCBI Taxonomy" id="10195"/>
    <lineage>
        <taxon>Eukaryota</taxon>
        <taxon>Metazoa</taxon>
        <taxon>Spiralia</taxon>
        <taxon>Gnathifera</taxon>
        <taxon>Rotifera</taxon>
        <taxon>Eurotatoria</taxon>
        <taxon>Monogononta</taxon>
        <taxon>Pseudotrocha</taxon>
        <taxon>Ploima</taxon>
        <taxon>Brachionidae</taxon>
        <taxon>Brachionus</taxon>
    </lineage>
</organism>
<name>A0A3M7T6Q1_BRAPC</name>
<keyword evidence="2" id="KW-1185">Reference proteome</keyword>
<dbReference type="Proteomes" id="UP000276133">
    <property type="component" value="Unassembled WGS sequence"/>
</dbReference>
<sequence>MNIFARVKISVGWRSQVEYQTQSKIIHLQLDLLLVRFSSRNSGLDLRLVSEQGLMLVLTAMFKFVKVPLHLIKEKCDCIVRESK</sequence>
<reference evidence="1 2" key="1">
    <citation type="journal article" date="2018" name="Sci. Rep.">
        <title>Genomic signatures of local adaptation to the degree of environmental predictability in rotifers.</title>
        <authorList>
            <person name="Franch-Gras L."/>
            <person name="Hahn C."/>
            <person name="Garcia-Roger E.M."/>
            <person name="Carmona M.J."/>
            <person name="Serra M."/>
            <person name="Gomez A."/>
        </authorList>
    </citation>
    <scope>NUCLEOTIDE SEQUENCE [LARGE SCALE GENOMIC DNA]</scope>
    <source>
        <strain evidence="1">HYR1</strain>
    </source>
</reference>
<proteinExistence type="predicted"/>
<accession>A0A3M7T6Q1</accession>
<comment type="caution">
    <text evidence="1">The sequence shown here is derived from an EMBL/GenBank/DDBJ whole genome shotgun (WGS) entry which is preliminary data.</text>
</comment>
<dbReference type="AlphaFoldDB" id="A0A3M7T6Q1"/>
<evidence type="ECO:0000313" key="1">
    <source>
        <dbReference type="EMBL" id="RNA43716.1"/>
    </source>
</evidence>